<evidence type="ECO:0000256" key="8">
    <source>
        <dbReference type="ARBA" id="ARBA00023136"/>
    </source>
</evidence>
<evidence type="ECO:0000256" key="9">
    <source>
        <dbReference type="ARBA" id="ARBA00023180"/>
    </source>
</evidence>
<dbReference type="GO" id="GO:0042973">
    <property type="term" value="F:glucan endo-1,3-beta-D-glucosidase activity"/>
    <property type="evidence" value="ECO:0007669"/>
    <property type="project" value="UniProtKB-EC"/>
</dbReference>
<comment type="caution">
    <text evidence="18">The sequence shown here is derived from an EMBL/GenBank/DDBJ whole genome shotgun (WGS) entry which is preliminary data.</text>
</comment>
<dbReference type="GO" id="GO:0009986">
    <property type="term" value="C:cell surface"/>
    <property type="evidence" value="ECO:0007669"/>
    <property type="project" value="TreeGrafter"/>
</dbReference>
<keyword evidence="17" id="KW-1133">Transmembrane helix</keyword>
<protein>
    <recommendedName>
        <fullName evidence="4">glucan endo-1,3-beta-D-glucosidase</fullName>
        <ecNumber evidence="4">3.2.1.39</ecNumber>
    </recommendedName>
    <alternativeName>
        <fullName evidence="15">Endo-1,3-beta-glucanase btgC</fullName>
    </alternativeName>
    <alternativeName>
        <fullName evidence="14">Laminarinase btgC</fullName>
    </alternativeName>
</protein>
<evidence type="ECO:0000313" key="19">
    <source>
        <dbReference type="Proteomes" id="UP000243723"/>
    </source>
</evidence>
<evidence type="ECO:0000256" key="7">
    <source>
        <dbReference type="ARBA" id="ARBA00022968"/>
    </source>
</evidence>
<dbReference type="InterPro" id="IPR017853">
    <property type="entry name" value="GH"/>
</dbReference>
<keyword evidence="9" id="KW-0325">Glycoprotein</keyword>
<keyword evidence="12" id="KW-0624">Polysaccharide degradation</keyword>
<feature type="compositionally biased region" description="Basic and acidic residues" evidence="16">
    <location>
        <begin position="191"/>
        <end position="210"/>
    </location>
</feature>
<evidence type="ECO:0000256" key="13">
    <source>
        <dbReference type="ARBA" id="ARBA00037649"/>
    </source>
</evidence>
<sequence>MREVSSAASYNAAWKPPRRTEYEDPPPFYPPHYSSLPSTPHKSTSPSRSHIASPQAQPLVTTQTQPRDRISYSPTRNTFAPSGAGLTFPQSAMANSGDRWGPPQDHNYYDVPPPPPPQGYHMDNMDDRYQDTSYGGHNGGYNGGYGGYDGDSSMRDNHFNRNSFYEHGAYPDMTPSPARLSRPEFDAIDPHSIADEDDARDFPPTRDSPGRKRLSKIPVIGAAAVGSGAGAGAYSAVGQGGSSQMLNAPGSEKAAWRDMEEMDRKRRKRNIWIIIAVVAVLAIVGGVVGGVLGSRRSGSSSSGGSSAGSSSKSDGLNLNSKEIQALMNNKDLHKVFPVMDYTAYKTQYPDCVLDPPSQDNVTMDLAVLSQLTPAVRVYGTDCNQTEMIMTAIDRLNMNDTMKVWLGVWIDGNQTTNDRQMSHMYDLLDKYPQEHFLGVIVGNEALFRKEITETELTTLLSDVRKNLTSKGINLSVSTSDLGSAWTQGLAAASDHVMGNIHPFFAGVPAPAAAGWTYVFWQGNNVAIAPEPANAKSGAIPRNIISEVGWPSGGGNDCGTTVQCSDTTSGSVAGVPEMNQFMDEWVCGANNNGTMYFWFEAYDEPWKVIYNTDKEQWEDKWGLMGIDRKLKPGIKIPDCGGKTVSLPSK</sequence>
<dbReference type="PANTHER" id="PTHR16631">
    <property type="entry name" value="GLUCAN 1,3-BETA-GLUCOSIDASE"/>
    <property type="match status" value="1"/>
</dbReference>
<evidence type="ECO:0000256" key="16">
    <source>
        <dbReference type="SAM" id="MobiDB-lite"/>
    </source>
</evidence>
<gene>
    <name evidence="18" type="ORF">B9Z65_4297</name>
</gene>
<evidence type="ECO:0000256" key="3">
    <source>
        <dbReference type="ARBA" id="ARBA00008773"/>
    </source>
</evidence>
<evidence type="ECO:0000256" key="1">
    <source>
        <dbReference type="ARBA" id="ARBA00000382"/>
    </source>
</evidence>
<keyword evidence="6" id="KW-0378">Hydrolase</keyword>
<dbReference type="Proteomes" id="UP000243723">
    <property type="component" value="Unassembled WGS sequence"/>
</dbReference>
<organism evidence="18 19">
    <name type="scientific">Elsinoe australis</name>
    <dbReference type="NCBI Taxonomy" id="40998"/>
    <lineage>
        <taxon>Eukaryota</taxon>
        <taxon>Fungi</taxon>
        <taxon>Dikarya</taxon>
        <taxon>Ascomycota</taxon>
        <taxon>Pezizomycotina</taxon>
        <taxon>Dothideomycetes</taxon>
        <taxon>Dothideomycetidae</taxon>
        <taxon>Myriangiales</taxon>
        <taxon>Elsinoaceae</taxon>
        <taxon>Elsinoe</taxon>
    </lineage>
</organism>
<dbReference type="AlphaFoldDB" id="A0A2P7Z2F7"/>
<evidence type="ECO:0000256" key="12">
    <source>
        <dbReference type="ARBA" id="ARBA00023326"/>
    </source>
</evidence>
<comment type="similarity">
    <text evidence="3">Belongs to the glycosyl hydrolase 17 family.</text>
</comment>
<dbReference type="GO" id="GO:0000272">
    <property type="term" value="P:polysaccharide catabolic process"/>
    <property type="evidence" value="ECO:0007669"/>
    <property type="project" value="UniProtKB-KW"/>
</dbReference>
<keyword evidence="19" id="KW-1185">Reference proteome</keyword>
<dbReference type="STRING" id="40998.A0A2P7Z2F7"/>
<feature type="region of interest" description="Disordered" evidence="16">
    <location>
        <begin position="191"/>
        <end position="214"/>
    </location>
</feature>
<comment type="function">
    <text evidence="13">Glucanases play a role in cell expansion during growth, in cell-cell fusion during mating, and in spore release during sporulation. This enzyme may be involved in beta-glucan degradation. Active on laminarin and lichenan.</text>
</comment>
<dbReference type="GO" id="GO:0009277">
    <property type="term" value="C:fungal-type cell wall"/>
    <property type="evidence" value="ECO:0007669"/>
    <property type="project" value="TreeGrafter"/>
</dbReference>
<dbReference type="OrthoDB" id="68336at2759"/>
<evidence type="ECO:0000256" key="14">
    <source>
        <dbReference type="ARBA" id="ARBA00042373"/>
    </source>
</evidence>
<evidence type="ECO:0000256" key="5">
    <source>
        <dbReference type="ARBA" id="ARBA00022475"/>
    </source>
</evidence>
<keyword evidence="7" id="KW-0735">Signal-anchor</keyword>
<evidence type="ECO:0000256" key="15">
    <source>
        <dbReference type="ARBA" id="ARBA00043078"/>
    </source>
</evidence>
<evidence type="ECO:0000256" key="10">
    <source>
        <dbReference type="ARBA" id="ARBA00023277"/>
    </source>
</evidence>
<keyword evidence="5" id="KW-1003">Cell membrane</keyword>
<feature type="region of interest" description="Disordered" evidence="16">
    <location>
        <begin position="1"/>
        <end position="114"/>
    </location>
</feature>
<keyword evidence="17" id="KW-0812">Transmembrane</keyword>
<evidence type="ECO:0000256" key="6">
    <source>
        <dbReference type="ARBA" id="ARBA00022801"/>
    </source>
</evidence>
<comment type="subcellular location">
    <subcellularLocation>
        <location evidence="2">Cell membrane</location>
        <topology evidence="2">Single-pass type II membrane protein</topology>
    </subcellularLocation>
</comment>
<dbReference type="Gene3D" id="3.20.20.80">
    <property type="entry name" value="Glycosidases"/>
    <property type="match status" value="1"/>
</dbReference>
<feature type="compositionally biased region" description="Low complexity" evidence="16">
    <location>
        <begin position="294"/>
        <end position="311"/>
    </location>
</feature>
<keyword evidence="11" id="KW-0961">Cell wall biogenesis/degradation</keyword>
<comment type="catalytic activity">
    <reaction evidence="1">
        <text>Hydrolysis of (1-&gt;3)-beta-D-glucosidic linkages in (1-&gt;3)-beta-D-glucans.</text>
        <dbReference type="EC" id="3.2.1.39"/>
    </reaction>
</comment>
<evidence type="ECO:0000256" key="11">
    <source>
        <dbReference type="ARBA" id="ARBA00023316"/>
    </source>
</evidence>
<feature type="region of interest" description="Disordered" evidence="16">
    <location>
        <begin position="294"/>
        <end position="316"/>
    </location>
</feature>
<dbReference type="EC" id="3.2.1.39" evidence="4"/>
<evidence type="ECO:0000313" key="18">
    <source>
        <dbReference type="EMBL" id="PSK42383.1"/>
    </source>
</evidence>
<name>A0A2P7Z2F7_9PEZI</name>
<proteinExistence type="inferred from homology"/>
<dbReference type="FunFam" id="3.20.20.80:FF:000151">
    <property type="entry name" value="Glucan endo-1,3-beta-glucosidase btgC"/>
    <property type="match status" value="1"/>
</dbReference>
<evidence type="ECO:0000256" key="2">
    <source>
        <dbReference type="ARBA" id="ARBA00004401"/>
    </source>
</evidence>
<dbReference type="SUPFAM" id="SSF51445">
    <property type="entry name" value="(Trans)glycosidases"/>
    <property type="match status" value="1"/>
</dbReference>
<reference evidence="18 19" key="1">
    <citation type="submission" date="2017-05" db="EMBL/GenBank/DDBJ databases">
        <title>Draft genome sequence of Elsinoe australis.</title>
        <authorList>
            <person name="Cheng Q."/>
        </authorList>
    </citation>
    <scope>NUCLEOTIDE SEQUENCE [LARGE SCALE GENOMIC DNA]</scope>
    <source>
        <strain evidence="18 19">NL1</strain>
    </source>
</reference>
<dbReference type="PANTHER" id="PTHR16631:SF17">
    <property type="entry name" value="GLUCAN ENDO-1,3-BETA-GLUCOSIDASE BTGC"/>
    <property type="match status" value="1"/>
</dbReference>
<dbReference type="InterPro" id="IPR050732">
    <property type="entry name" value="Beta-glucan_modifiers"/>
</dbReference>
<feature type="compositionally biased region" description="Polar residues" evidence="16">
    <location>
        <begin position="35"/>
        <end position="65"/>
    </location>
</feature>
<evidence type="ECO:0000256" key="4">
    <source>
        <dbReference type="ARBA" id="ARBA00012780"/>
    </source>
</evidence>
<dbReference type="GO" id="GO:0071555">
    <property type="term" value="P:cell wall organization"/>
    <property type="evidence" value="ECO:0007669"/>
    <property type="project" value="UniProtKB-KW"/>
</dbReference>
<evidence type="ECO:0000256" key="17">
    <source>
        <dbReference type="SAM" id="Phobius"/>
    </source>
</evidence>
<dbReference type="GO" id="GO:0005576">
    <property type="term" value="C:extracellular region"/>
    <property type="evidence" value="ECO:0007669"/>
    <property type="project" value="TreeGrafter"/>
</dbReference>
<keyword evidence="8 17" id="KW-0472">Membrane</keyword>
<feature type="transmembrane region" description="Helical" evidence="17">
    <location>
        <begin position="271"/>
        <end position="292"/>
    </location>
</feature>
<dbReference type="EMBL" id="NHZQ01000335">
    <property type="protein sequence ID" value="PSK42383.1"/>
    <property type="molecule type" value="Genomic_DNA"/>
</dbReference>
<dbReference type="GO" id="GO:0005886">
    <property type="term" value="C:plasma membrane"/>
    <property type="evidence" value="ECO:0007669"/>
    <property type="project" value="UniProtKB-SubCell"/>
</dbReference>
<keyword evidence="10" id="KW-0119">Carbohydrate metabolism</keyword>
<accession>A0A2P7Z2F7</accession>